<dbReference type="Proteomes" id="UP000078544">
    <property type="component" value="Unassembled WGS sequence"/>
</dbReference>
<sequence length="69" mass="7722">MQQMAGAAHLGPQQLRRSPISHQVHAMVYQSLLQSSQHGNGLTWHAGVSVNDRMSKTMDLYVQPLVYPH</sequence>
<comment type="caution">
    <text evidence="1">The sequence shown here is derived from an EMBL/GenBank/DDBJ whole genome shotgun (WGS) entry which is preliminary data.</text>
</comment>
<accession>A0A168DC96</accession>
<dbReference type="OrthoDB" id="3918840at2759"/>
<name>A0A168DC96_9HYPO</name>
<gene>
    <name evidence="1" type="ORF">AAL_03555</name>
</gene>
<dbReference type="EMBL" id="AZGY01000006">
    <property type="protein sequence ID" value="KZZ97591.1"/>
    <property type="molecule type" value="Genomic_DNA"/>
</dbReference>
<proteinExistence type="predicted"/>
<dbReference type="AlphaFoldDB" id="A0A168DC96"/>
<evidence type="ECO:0000313" key="1">
    <source>
        <dbReference type="EMBL" id="KZZ97591.1"/>
    </source>
</evidence>
<keyword evidence="2" id="KW-1185">Reference proteome</keyword>
<reference evidence="1 2" key="1">
    <citation type="journal article" date="2016" name="Genome Biol. Evol.">
        <title>Divergent and convergent evolution of fungal pathogenicity.</title>
        <authorList>
            <person name="Shang Y."/>
            <person name="Xiao G."/>
            <person name="Zheng P."/>
            <person name="Cen K."/>
            <person name="Zhan S."/>
            <person name="Wang C."/>
        </authorList>
    </citation>
    <scope>NUCLEOTIDE SEQUENCE [LARGE SCALE GENOMIC DNA]</scope>
    <source>
        <strain evidence="1 2">RCEF 2490</strain>
    </source>
</reference>
<evidence type="ECO:0000313" key="2">
    <source>
        <dbReference type="Proteomes" id="UP000078544"/>
    </source>
</evidence>
<protein>
    <submittedName>
        <fullName evidence="1">Uncharacterized protein</fullName>
    </submittedName>
</protein>
<organism evidence="1 2">
    <name type="scientific">Moelleriella libera RCEF 2490</name>
    <dbReference type="NCBI Taxonomy" id="1081109"/>
    <lineage>
        <taxon>Eukaryota</taxon>
        <taxon>Fungi</taxon>
        <taxon>Dikarya</taxon>
        <taxon>Ascomycota</taxon>
        <taxon>Pezizomycotina</taxon>
        <taxon>Sordariomycetes</taxon>
        <taxon>Hypocreomycetidae</taxon>
        <taxon>Hypocreales</taxon>
        <taxon>Clavicipitaceae</taxon>
        <taxon>Moelleriella</taxon>
    </lineage>
</organism>